<feature type="compositionally biased region" description="Low complexity" evidence="1">
    <location>
        <begin position="335"/>
        <end position="355"/>
    </location>
</feature>
<feature type="transmembrane region" description="Helical" evidence="2">
    <location>
        <begin position="433"/>
        <end position="458"/>
    </location>
</feature>
<keyword evidence="2" id="KW-1133">Transmembrane helix</keyword>
<organism evidence="4 5">
    <name type="scientific">Thermobispora bispora (strain ATCC 19993 / DSM 43833 / CBS 139.67 / JCM 10125 / KCTC 9307 / NBRC 14880 / R51)</name>
    <dbReference type="NCBI Taxonomy" id="469371"/>
    <lineage>
        <taxon>Bacteria</taxon>
        <taxon>Bacillati</taxon>
        <taxon>Actinomycetota</taxon>
        <taxon>Actinomycetes</taxon>
        <taxon>Streptosporangiales</taxon>
        <taxon>Streptosporangiaceae</taxon>
        <taxon>Thermobispora</taxon>
    </lineage>
</organism>
<sequence>MSQWTARRRRGLAAAVASVVGGMLLATPATPAQAQTAEIDLTYRCRGGLVSSTPVQLKATLTVQTALTVGQPLDIRWDIKYADTSRFVSPDYFAAGGRLSATGAVKVTGQQWSGELHSSGAQEQEQLRKGDALTLPSLISGAVSTTQPGTFEIVPERLTLGFIPPASERIVNDDDPAVTYHGDHWRDDNDRPAHFNDIHNDVHATDKAWHRVEFKFTGTGVDFITEQDHRAGRLEFKIDGRPGVPQHADASKDENGNPVTVVNRGNHTLWSVRGLPYGEHTLEITNTEDKWAIVDGFRVVTEELLDPPSQFRVTCTAVNKPTAIRVVISEGGAGSPSNGPGNGGPSSTPSVSPSNGNGGNGDGGGNGNESPSPGPSDGGQSPSPGTSGSPTPSGSPRPTVTTTVTATATPTVAQVLVTPRGGVQTGEAPAGNAAGAAMLLGSGGLLLALAAGSGVALARRRAAHATGPAAGEGGDEHHTG</sequence>
<keyword evidence="2" id="KW-0472">Membrane</keyword>
<feature type="region of interest" description="Disordered" evidence="1">
    <location>
        <begin position="329"/>
        <end position="407"/>
    </location>
</feature>
<evidence type="ECO:0000256" key="3">
    <source>
        <dbReference type="SAM" id="SignalP"/>
    </source>
</evidence>
<accession>D6Y4X9</accession>
<feature type="signal peptide" evidence="3">
    <location>
        <begin position="1"/>
        <end position="34"/>
    </location>
</feature>
<evidence type="ECO:0008006" key="6">
    <source>
        <dbReference type="Google" id="ProtNLM"/>
    </source>
</evidence>
<dbReference type="RefSeq" id="WP_013130787.1">
    <property type="nucleotide sequence ID" value="NC_014165.1"/>
</dbReference>
<evidence type="ECO:0000256" key="2">
    <source>
        <dbReference type="SAM" id="Phobius"/>
    </source>
</evidence>
<dbReference type="STRING" id="469371.Tbis_0527"/>
<evidence type="ECO:0000256" key="1">
    <source>
        <dbReference type="SAM" id="MobiDB-lite"/>
    </source>
</evidence>
<dbReference type="KEGG" id="tbi:Tbis_0527"/>
<dbReference type="Gene3D" id="2.60.120.260">
    <property type="entry name" value="Galactose-binding domain-like"/>
    <property type="match status" value="1"/>
</dbReference>
<dbReference type="HOGENOM" id="CLU_595553_0_0_11"/>
<feature type="compositionally biased region" description="Low complexity" evidence="1">
    <location>
        <begin position="378"/>
        <end position="407"/>
    </location>
</feature>
<evidence type="ECO:0000313" key="4">
    <source>
        <dbReference type="EMBL" id="ADG87254.1"/>
    </source>
</evidence>
<keyword evidence="3" id="KW-0732">Signal</keyword>
<name>D6Y4X9_THEBD</name>
<dbReference type="EMBL" id="CP001874">
    <property type="protein sequence ID" value="ADG87254.1"/>
    <property type="molecule type" value="Genomic_DNA"/>
</dbReference>
<evidence type="ECO:0000313" key="5">
    <source>
        <dbReference type="Proteomes" id="UP000006640"/>
    </source>
</evidence>
<feature type="compositionally biased region" description="Gly residues" evidence="1">
    <location>
        <begin position="356"/>
        <end position="367"/>
    </location>
</feature>
<dbReference type="eggNOG" id="COG3266">
    <property type="taxonomic scope" value="Bacteria"/>
</dbReference>
<keyword evidence="2" id="KW-0812">Transmembrane</keyword>
<dbReference type="Proteomes" id="UP000006640">
    <property type="component" value="Chromosome"/>
</dbReference>
<dbReference type="PROSITE" id="PS51318">
    <property type="entry name" value="TAT"/>
    <property type="match status" value="1"/>
</dbReference>
<keyword evidence="5" id="KW-1185">Reference proteome</keyword>
<feature type="chain" id="PRO_5003090985" description="LPXTG-motif cell wall anchor domain protein" evidence="3">
    <location>
        <begin position="35"/>
        <end position="480"/>
    </location>
</feature>
<gene>
    <name evidence="4" type="ordered locus">Tbis_0527</name>
</gene>
<protein>
    <recommendedName>
        <fullName evidence="6">LPXTG-motif cell wall anchor domain protein</fullName>
    </recommendedName>
</protein>
<dbReference type="InterPro" id="IPR006311">
    <property type="entry name" value="TAT_signal"/>
</dbReference>
<proteinExistence type="predicted"/>
<dbReference type="OrthoDB" id="3535985at2"/>
<reference evidence="4 5" key="1">
    <citation type="submission" date="2010-01" db="EMBL/GenBank/DDBJ databases">
        <title>The complete genome of Thermobispora bispora DSM 43833.</title>
        <authorList>
            <consortium name="US DOE Joint Genome Institute (JGI-PGF)"/>
            <person name="Lucas S."/>
            <person name="Copeland A."/>
            <person name="Lapidus A."/>
            <person name="Glavina del Rio T."/>
            <person name="Dalin E."/>
            <person name="Tice H."/>
            <person name="Bruce D."/>
            <person name="Goodwin L."/>
            <person name="Pitluck S."/>
            <person name="Kyrpides N."/>
            <person name="Mavromatis K."/>
            <person name="Ivanova N."/>
            <person name="Mikhailova N."/>
            <person name="Chertkov O."/>
            <person name="Brettin T."/>
            <person name="Detter J.C."/>
            <person name="Han C."/>
            <person name="Larimer F."/>
            <person name="Land M."/>
            <person name="Hauser L."/>
            <person name="Markowitz V."/>
            <person name="Cheng J.-F."/>
            <person name="Hugenholtz P."/>
            <person name="Woyke T."/>
            <person name="Wu D."/>
            <person name="Jando M."/>
            <person name="Schneider S."/>
            <person name="Klenk H.-P."/>
            <person name="Eisen J.A."/>
        </authorList>
    </citation>
    <scope>NUCLEOTIDE SEQUENCE [LARGE SCALE GENOMIC DNA]</scope>
    <source>
        <strain evidence="5">ATCC 19993 / DSM 43833 / CBS 139.67 / JCM 10125 / KCTC 9307 / NBRC 14880 / R51</strain>
    </source>
</reference>
<dbReference type="AlphaFoldDB" id="D6Y4X9"/>